<evidence type="ECO:0000256" key="4">
    <source>
        <dbReference type="ARBA" id="ARBA00023125"/>
    </source>
</evidence>
<accession>A0A8J1UD53</accession>
<dbReference type="Proteomes" id="UP000749559">
    <property type="component" value="Unassembled WGS sequence"/>
</dbReference>
<organism evidence="10 11">
    <name type="scientific">Owenia fusiformis</name>
    <name type="common">Polychaete worm</name>
    <dbReference type="NCBI Taxonomy" id="6347"/>
    <lineage>
        <taxon>Eukaryota</taxon>
        <taxon>Metazoa</taxon>
        <taxon>Spiralia</taxon>
        <taxon>Lophotrochozoa</taxon>
        <taxon>Annelida</taxon>
        <taxon>Polychaeta</taxon>
        <taxon>Sedentaria</taxon>
        <taxon>Canalipalpata</taxon>
        <taxon>Sabellida</taxon>
        <taxon>Oweniida</taxon>
        <taxon>Oweniidae</taxon>
        <taxon>Owenia</taxon>
    </lineage>
</organism>
<keyword evidence="11" id="KW-1185">Reference proteome</keyword>
<dbReference type="EMBL" id="CAIIXF020000001">
    <property type="protein sequence ID" value="CAH1773437.1"/>
    <property type="molecule type" value="Genomic_DNA"/>
</dbReference>
<dbReference type="GO" id="GO:0000978">
    <property type="term" value="F:RNA polymerase II cis-regulatory region sequence-specific DNA binding"/>
    <property type="evidence" value="ECO:0007669"/>
    <property type="project" value="TreeGrafter"/>
</dbReference>
<dbReference type="OrthoDB" id="6159439at2759"/>
<evidence type="ECO:0000256" key="6">
    <source>
        <dbReference type="ARBA" id="ARBA00023242"/>
    </source>
</evidence>
<keyword evidence="6 7" id="KW-0539">Nucleus</keyword>
<dbReference type="SMART" id="SM00389">
    <property type="entry name" value="HOX"/>
    <property type="match status" value="1"/>
</dbReference>
<evidence type="ECO:0000256" key="1">
    <source>
        <dbReference type="ARBA" id="ARBA00004123"/>
    </source>
</evidence>
<feature type="region of interest" description="Disordered" evidence="9">
    <location>
        <begin position="99"/>
        <end position="139"/>
    </location>
</feature>
<dbReference type="GO" id="GO:0009952">
    <property type="term" value="P:anterior/posterior pattern specification"/>
    <property type="evidence" value="ECO:0007669"/>
    <property type="project" value="TreeGrafter"/>
</dbReference>
<evidence type="ECO:0000256" key="9">
    <source>
        <dbReference type="SAM" id="MobiDB-lite"/>
    </source>
</evidence>
<feature type="compositionally biased region" description="Polar residues" evidence="9">
    <location>
        <begin position="113"/>
        <end position="128"/>
    </location>
</feature>
<dbReference type="PANTHER" id="PTHR45659:SF4">
    <property type="entry name" value="HOMEOBOX PROTEIN ABDOMINAL-A"/>
    <property type="match status" value="1"/>
</dbReference>
<evidence type="ECO:0000313" key="10">
    <source>
        <dbReference type="EMBL" id="CAH1773437.1"/>
    </source>
</evidence>
<dbReference type="GO" id="GO:0000981">
    <property type="term" value="F:DNA-binding transcription factor activity, RNA polymerase II-specific"/>
    <property type="evidence" value="ECO:0007669"/>
    <property type="project" value="InterPro"/>
</dbReference>
<dbReference type="AlphaFoldDB" id="A0A8J1UD53"/>
<gene>
    <name evidence="10" type="ORF">OFUS_LOCUS1035</name>
</gene>
<comment type="similarity">
    <text evidence="2">Belongs to the Antp homeobox family.</text>
</comment>
<dbReference type="PANTHER" id="PTHR45659">
    <property type="entry name" value="HOMEOBOX PROTEIN HOX"/>
    <property type="match status" value="1"/>
</dbReference>
<evidence type="ECO:0000256" key="8">
    <source>
        <dbReference type="RuleBase" id="RU000682"/>
    </source>
</evidence>
<keyword evidence="3" id="KW-0217">Developmental protein</keyword>
<dbReference type="PROSITE" id="PS00027">
    <property type="entry name" value="HOMEOBOX_1"/>
    <property type="match status" value="1"/>
</dbReference>
<evidence type="ECO:0000256" key="3">
    <source>
        <dbReference type="ARBA" id="ARBA00022473"/>
    </source>
</evidence>
<keyword evidence="4 7" id="KW-0238">DNA-binding</keyword>
<dbReference type="InterPro" id="IPR009057">
    <property type="entry name" value="Homeodomain-like_sf"/>
</dbReference>
<proteinExistence type="inferred from homology"/>
<dbReference type="FunFam" id="1.10.10.60:FF:000017">
    <property type="entry name" value="Homeobox protein antennapedia"/>
    <property type="match status" value="1"/>
</dbReference>
<dbReference type="GO" id="GO:0005634">
    <property type="term" value="C:nucleus"/>
    <property type="evidence" value="ECO:0007669"/>
    <property type="project" value="UniProtKB-SubCell"/>
</dbReference>
<dbReference type="Pfam" id="PF00046">
    <property type="entry name" value="Homeodomain"/>
    <property type="match status" value="1"/>
</dbReference>
<evidence type="ECO:0000256" key="2">
    <source>
        <dbReference type="ARBA" id="ARBA00009107"/>
    </source>
</evidence>
<sequence>MNSYFGNILSSNLPGNGLQESLYNYDGKYDNASNFYAGMTGYPGYDDPSTSGGYPRIHSYEPLAGTAKSPSFSTYTPTTYPNSGMPNYYSGQTAGYMSDSGGSGVSPKLVNTPVVSSNQPAQAESSPLPSAGYGSASPGLAVSPTTSQYSTWVRQVNGAAADLALQEQKRTRQTYTRYQTLELEKEFHYNRYLTRRRRVEIAHALGLTERQIKIWFQNRRMKWKKDNNIEKLTGPPPQLESSDQDYCIMTAGSPPNM</sequence>
<dbReference type="InterPro" id="IPR017970">
    <property type="entry name" value="Homeobox_CS"/>
</dbReference>
<dbReference type="InterPro" id="IPR000047">
    <property type="entry name" value="HTH_motif"/>
</dbReference>
<dbReference type="InterPro" id="IPR001356">
    <property type="entry name" value="HD"/>
</dbReference>
<comment type="caution">
    <text evidence="10">The sequence shown here is derived from an EMBL/GenBank/DDBJ whole genome shotgun (WGS) entry which is preliminary data.</text>
</comment>
<comment type="subcellular location">
    <subcellularLocation>
        <location evidence="1 7 8">Nucleus</location>
    </subcellularLocation>
</comment>
<dbReference type="SUPFAM" id="SSF46689">
    <property type="entry name" value="Homeodomain-like"/>
    <property type="match status" value="1"/>
</dbReference>
<feature type="DNA-binding region" description="Homeobox" evidence="7">
    <location>
        <begin position="168"/>
        <end position="227"/>
    </location>
</feature>
<dbReference type="PRINTS" id="PR00024">
    <property type="entry name" value="HOMEOBOX"/>
</dbReference>
<dbReference type="InterPro" id="IPR020479">
    <property type="entry name" value="HD_metazoa"/>
</dbReference>
<dbReference type="PROSITE" id="PS50071">
    <property type="entry name" value="HOMEOBOX_2"/>
    <property type="match status" value="1"/>
</dbReference>
<dbReference type="Gene3D" id="1.10.10.60">
    <property type="entry name" value="Homeodomain-like"/>
    <property type="match status" value="1"/>
</dbReference>
<dbReference type="CDD" id="cd00086">
    <property type="entry name" value="homeodomain"/>
    <property type="match status" value="1"/>
</dbReference>
<evidence type="ECO:0000256" key="5">
    <source>
        <dbReference type="ARBA" id="ARBA00023155"/>
    </source>
</evidence>
<keyword evidence="5 7" id="KW-0371">Homeobox</keyword>
<reference evidence="10" key="1">
    <citation type="submission" date="2022-03" db="EMBL/GenBank/DDBJ databases">
        <authorList>
            <person name="Martin C."/>
        </authorList>
    </citation>
    <scope>NUCLEOTIDE SEQUENCE</scope>
</reference>
<evidence type="ECO:0000313" key="11">
    <source>
        <dbReference type="Proteomes" id="UP000749559"/>
    </source>
</evidence>
<name>A0A8J1UD53_OWEFU</name>
<evidence type="ECO:0000256" key="7">
    <source>
        <dbReference type="PROSITE-ProRule" id="PRU00108"/>
    </source>
</evidence>
<dbReference type="InterPro" id="IPR050296">
    <property type="entry name" value="Antp_homeobox"/>
</dbReference>
<protein>
    <submittedName>
        <fullName evidence="10">Uncharacterized protein</fullName>
    </submittedName>
</protein>
<dbReference type="PRINTS" id="PR00031">
    <property type="entry name" value="HTHREPRESSR"/>
</dbReference>